<accession>A0A0D7B9A6</accession>
<dbReference type="Proteomes" id="UP000054007">
    <property type="component" value="Unassembled WGS sequence"/>
</dbReference>
<keyword evidence="2" id="KW-1185">Reference proteome</keyword>
<name>A0A0D7B9A6_9AGAR</name>
<protein>
    <submittedName>
        <fullName evidence="1">Uncharacterized protein</fullName>
    </submittedName>
</protein>
<dbReference type="EMBL" id="KN880535">
    <property type="protein sequence ID" value="KIY67097.1"/>
    <property type="molecule type" value="Genomic_DNA"/>
</dbReference>
<sequence>MSTASFFLVDMDCWRQHCKNKELPCGHSVPYFCEGPTCLHCDAMDPLMCREEATRRLASAIANPAMTAFYEKIIRLSNPTLIPDFRWNGEHRYRVDKDGVMVVPFQAVLDDMLGIEQGLASQPQAVRVVKIVGYGTGEEVRRVAMWANTLRERFRHVCVYQDDD</sequence>
<dbReference type="AlphaFoldDB" id="A0A0D7B9A6"/>
<gene>
    <name evidence="1" type="ORF">CYLTODRAFT_411387</name>
</gene>
<evidence type="ECO:0000313" key="1">
    <source>
        <dbReference type="EMBL" id="KIY67097.1"/>
    </source>
</evidence>
<proteinExistence type="predicted"/>
<evidence type="ECO:0000313" key="2">
    <source>
        <dbReference type="Proteomes" id="UP000054007"/>
    </source>
</evidence>
<reference evidence="1 2" key="1">
    <citation type="journal article" date="2015" name="Fungal Genet. Biol.">
        <title>Evolution of novel wood decay mechanisms in Agaricales revealed by the genome sequences of Fistulina hepatica and Cylindrobasidium torrendii.</title>
        <authorList>
            <person name="Floudas D."/>
            <person name="Held B.W."/>
            <person name="Riley R."/>
            <person name="Nagy L.G."/>
            <person name="Koehler G."/>
            <person name="Ransdell A.S."/>
            <person name="Younus H."/>
            <person name="Chow J."/>
            <person name="Chiniquy J."/>
            <person name="Lipzen A."/>
            <person name="Tritt A."/>
            <person name="Sun H."/>
            <person name="Haridas S."/>
            <person name="LaButti K."/>
            <person name="Ohm R.A."/>
            <person name="Kues U."/>
            <person name="Blanchette R.A."/>
            <person name="Grigoriev I.V."/>
            <person name="Minto R.E."/>
            <person name="Hibbett D.S."/>
        </authorList>
    </citation>
    <scope>NUCLEOTIDE SEQUENCE [LARGE SCALE GENOMIC DNA]</scope>
    <source>
        <strain evidence="1 2">FP15055 ss-10</strain>
    </source>
</reference>
<organism evidence="1 2">
    <name type="scientific">Cylindrobasidium torrendii FP15055 ss-10</name>
    <dbReference type="NCBI Taxonomy" id="1314674"/>
    <lineage>
        <taxon>Eukaryota</taxon>
        <taxon>Fungi</taxon>
        <taxon>Dikarya</taxon>
        <taxon>Basidiomycota</taxon>
        <taxon>Agaricomycotina</taxon>
        <taxon>Agaricomycetes</taxon>
        <taxon>Agaricomycetidae</taxon>
        <taxon>Agaricales</taxon>
        <taxon>Marasmiineae</taxon>
        <taxon>Physalacriaceae</taxon>
        <taxon>Cylindrobasidium</taxon>
    </lineage>
</organism>